<gene>
    <name evidence="2" type="ORF">JD82_02773</name>
</gene>
<dbReference type="AlphaFoldDB" id="A0A660CBR3"/>
<protein>
    <recommendedName>
        <fullName evidence="4">Gamma-glutamylcyclotransferase</fullName>
    </recommendedName>
</protein>
<reference evidence="2 3" key="1">
    <citation type="submission" date="2019-07" db="EMBL/GenBank/DDBJ databases">
        <title>R&amp;d 2014.</title>
        <authorList>
            <person name="Klenk H.-P."/>
        </authorList>
    </citation>
    <scope>NUCLEOTIDE SEQUENCE [LARGE SCALE GENOMIC DNA]</scope>
    <source>
        <strain evidence="2 3">DSM 43194</strain>
    </source>
</reference>
<dbReference type="Proteomes" id="UP000317303">
    <property type="component" value="Unassembled WGS sequence"/>
</dbReference>
<accession>A0A660CBR3</accession>
<keyword evidence="3" id="KW-1185">Reference proteome</keyword>
<evidence type="ECO:0000313" key="2">
    <source>
        <dbReference type="EMBL" id="TWH20922.1"/>
    </source>
</evidence>
<evidence type="ECO:0000256" key="1">
    <source>
        <dbReference type="SAM" id="MobiDB-lite"/>
    </source>
</evidence>
<sequence>MPRDPLFTDAEYPEDPYPGARPSTSYVHHDGTGYALTAETLAAVRGTRIPVLAYGSNVCPSKITWLRDTLGLTGPAVVARAECRDVAAVGSAGLRGRDGQRPATLAAAPGVTEWHAVWFATPEQVAVLDVCEARGSAYDLARLHGGGIHLEDGSVLDEVYAYVGRSEGRMPLLVGGEPVRMSELPQRKALALTGTPAPGHGLDVTVLPASSFSG</sequence>
<comment type="caution">
    <text evidence="2">The sequence shown here is derived from an EMBL/GenBank/DDBJ whole genome shotgun (WGS) entry which is preliminary data.</text>
</comment>
<dbReference type="OrthoDB" id="7626403at2"/>
<feature type="region of interest" description="Disordered" evidence="1">
    <location>
        <begin position="1"/>
        <end position="24"/>
    </location>
</feature>
<evidence type="ECO:0000313" key="3">
    <source>
        <dbReference type="Proteomes" id="UP000317303"/>
    </source>
</evidence>
<evidence type="ECO:0008006" key="4">
    <source>
        <dbReference type="Google" id="ProtNLM"/>
    </source>
</evidence>
<dbReference type="EMBL" id="VLJV01000001">
    <property type="protein sequence ID" value="TWH20922.1"/>
    <property type="molecule type" value="Genomic_DNA"/>
</dbReference>
<dbReference type="RefSeq" id="WP_030531497.1">
    <property type="nucleotide sequence ID" value="NZ_JOIJ01000005.1"/>
</dbReference>
<organism evidence="2 3">
    <name type="scientific">Prauserella rugosa</name>
    <dbReference type="NCBI Taxonomy" id="43354"/>
    <lineage>
        <taxon>Bacteria</taxon>
        <taxon>Bacillati</taxon>
        <taxon>Actinomycetota</taxon>
        <taxon>Actinomycetes</taxon>
        <taxon>Pseudonocardiales</taxon>
        <taxon>Pseudonocardiaceae</taxon>
        <taxon>Prauserella</taxon>
    </lineage>
</organism>
<proteinExistence type="predicted"/>
<name>A0A660CBR3_9PSEU</name>